<comment type="caution">
    <text evidence="2">The sequence shown here is derived from an EMBL/GenBank/DDBJ whole genome shotgun (WGS) entry which is preliminary data.</text>
</comment>
<dbReference type="PROSITE" id="PS51819">
    <property type="entry name" value="VOC"/>
    <property type="match status" value="1"/>
</dbReference>
<dbReference type="GO" id="GO:0051213">
    <property type="term" value="F:dioxygenase activity"/>
    <property type="evidence" value="ECO:0007669"/>
    <property type="project" value="UniProtKB-KW"/>
</dbReference>
<proteinExistence type="predicted"/>
<protein>
    <submittedName>
        <fullName evidence="2">Extradiol dioxygenase</fullName>
    </submittedName>
</protein>
<dbReference type="SUPFAM" id="SSF54593">
    <property type="entry name" value="Glyoxalase/Bleomycin resistance protein/Dihydroxybiphenyl dioxygenase"/>
    <property type="match status" value="1"/>
</dbReference>
<name>A0A3A4KE46_9NOCA</name>
<reference evidence="2 3" key="1">
    <citation type="submission" date="2018-09" db="EMBL/GenBank/DDBJ databases">
        <title>YIM PH21274 draft genome.</title>
        <authorList>
            <person name="Miao C."/>
        </authorList>
    </citation>
    <scope>NUCLEOTIDE SEQUENCE [LARGE SCALE GENOMIC DNA]</scope>
    <source>
        <strain evidence="2 3">YIM PH 21724</strain>
    </source>
</reference>
<gene>
    <name evidence="2" type="ORF">D5S18_21635</name>
</gene>
<dbReference type="Proteomes" id="UP000266677">
    <property type="component" value="Unassembled WGS sequence"/>
</dbReference>
<evidence type="ECO:0000313" key="2">
    <source>
        <dbReference type="EMBL" id="RJO73765.1"/>
    </source>
</evidence>
<accession>A0A3A4KE46</accession>
<dbReference type="Pfam" id="PF00903">
    <property type="entry name" value="Glyoxalase"/>
    <property type="match status" value="1"/>
</dbReference>
<feature type="domain" description="VOC" evidence="1">
    <location>
        <begin position="3"/>
        <end position="108"/>
    </location>
</feature>
<dbReference type="OrthoDB" id="2611891at2"/>
<evidence type="ECO:0000313" key="3">
    <source>
        <dbReference type="Proteomes" id="UP000266677"/>
    </source>
</evidence>
<evidence type="ECO:0000259" key="1">
    <source>
        <dbReference type="PROSITE" id="PS51819"/>
    </source>
</evidence>
<organism evidence="2 3">
    <name type="scientific">Nocardia panacis</name>
    <dbReference type="NCBI Taxonomy" id="2340916"/>
    <lineage>
        <taxon>Bacteria</taxon>
        <taxon>Bacillati</taxon>
        <taxon>Actinomycetota</taxon>
        <taxon>Actinomycetes</taxon>
        <taxon>Mycobacteriales</taxon>
        <taxon>Nocardiaceae</taxon>
        <taxon>Nocardia</taxon>
    </lineage>
</organism>
<keyword evidence="2" id="KW-0223">Dioxygenase</keyword>
<dbReference type="InterPro" id="IPR037523">
    <property type="entry name" value="VOC_core"/>
</dbReference>
<keyword evidence="2" id="KW-0560">Oxidoreductase</keyword>
<dbReference type="EMBL" id="QZFU01000023">
    <property type="protein sequence ID" value="RJO73765.1"/>
    <property type="molecule type" value="Genomic_DNA"/>
</dbReference>
<dbReference type="Gene3D" id="3.10.180.10">
    <property type="entry name" value="2,3-Dihydroxybiphenyl 1,2-Dioxygenase, domain 1"/>
    <property type="match status" value="1"/>
</dbReference>
<dbReference type="RefSeq" id="WP_120042841.1">
    <property type="nucleotide sequence ID" value="NZ_QZFU01000023.1"/>
</dbReference>
<dbReference type="AlphaFoldDB" id="A0A3A4KE46"/>
<sequence>MITGLHTILYSTDPDADRRFFRDVLGFPATDVGAGWLIFQMPPADLGVHPIESGSAHELHLICDDLAATMAELAARGVDFTRDPTMQSWGVSTAIRLPGGGELGLYEPRYPPLGVTRL</sequence>
<dbReference type="InterPro" id="IPR004360">
    <property type="entry name" value="Glyas_Fos-R_dOase_dom"/>
</dbReference>
<dbReference type="InterPro" id="IPR029068">
    <property type="entry name" value="Glyas_Bleomycin-R_OHBP_Dase"/>
</dbReference>
<keyword evidence="3" id="KW-1185">Reference proteome</keyword>